<evidence type="ECO:0000256" key="2">
    <source>
        <dbReference type="SAM" id="Phobius"/>
    </source>
</evidence>
<dbReference type="InterPro" id="IPR004474">
    <property type="entry name" value="LytR_CpsA_psr"/>
</dbReference>
<comment type="similarity">
    <text evidence="1">Belongs to the LytR/CpsA/Psr (LCP) family.</text>
</comment>
<gene>
    <name evidence="4" type="ORF">CSX02_13025</name>
</gene>
<dbReference type="Pfam" id="PF03816">
    <property type="entry name" value="LytR_cpsA_psr"/>
    <property type="match status" value="1"/>
</dbReference>
<dbReference type="SUPFAM" id="SSF53850">
    <property type="entry name" value="Periplasmic binding protein-like II"/>
    <property type="match status" value="1"/>
</dbReference>
<reference evidence="4 5" key="2">
    <citation type="submission" date="2017-10" db="EMBL/GenBank/DDBJ databases">
        <authorList>
            <person name="Banno H."/>
            <person name="Chua N.-H."/>
        </authorList>
    </citation>
    <scope>NUCLEOTIDE SEQUENCE [LARGE SCALE GENOMIC DNA]</scope>
    <source>
        <strain evidence="4 5">JK623</strain>
    </source>
</reference>
<reference evidence="4 5" key="1">
    <citation type="submission" date="2017-10" db="EMBL/GenBank/DDBJ databases">
        <title>Resolving the taxonomy of Roseburia spp., Eubacterium rectale and Agathobacter spp. through phylogenomic analysis.</title>
        <authorList>
            <person name="Sheridan P.O."/>
            <person name="Walker A.W."/>
            <person name="Duncan S.H."/>
            <person name="Scott K.P."/>
            <person name="Toole P.W.O."/>
            <person name="Luis P."/>
            <person name="Flint H.J."/>
        </authorList>
    </citation>
    <scope>NUCLEOTIDE SEQUENCE [LARGE SCALE GENOMIC DNA]</scope>
    <source>
        <strain evidence="4 5">JK623</strain>
    </source>
</reference>
<comment type="caution">
    <text evidence="4">The sequence shown here is derived from an EMBL/GenBank/DDBJ whole genome shotgun (WGS) entry which is preliminary data.</text>
</comment>
<dbReference type="EMBL" id="PDYG01000135">
    <property type="protein sequence ID" value="PHU36202.1"/>
    <property type="molecule type" value="Genomic_DNA"/>
</dbReference>
<dbReference type="PANTHER" id="PTHR33392">
    <property type="entry name" value="POLYISOPRENYL-TEICHOIC ACID--PEPTIDOGLYCAN TEICHOIC ACID TRANSFERASE TAGU"/>
    <property type="match status" value="1"/>
</dbReference>
<feature type="transmembrane region" description="Helical" evidence="2">
    <location>
        <begin position="59"/>
        <end position="81"/>
    </location>
</feature>
<feature type="transmembrane region" description="Helical" evidence="2">
    <location>
        <begin position="118"/>
        <end position="140"/>
    </location>
</feature>
<dbReference type="InterPro" id="IPR050922">
    <property type="entry name" value="LytR/CpsA/Psr_CW_biosynth"/>
</dbReference>
<sequence>MKIHKMNLRESMKNHTDNFVDMDLNLDINTDTDIDHDTDNNSDNNHKKGKKDKNSLPAILLRMVVWLLLACEIAMAMMIGIKVISMEILPMKYLIAIFILFLIVNGLVVFFNIRKQGAIPLIVVLVLLCAVFAYGATAIAKVDNTLNKMSDTHYVTTTYAVAVRKSDPAQTMSDIKGYSIGYSKDDTNAAEAKNQLGKQVPSLTYKIFDNESMAATSLLEERTQAILIREASIEMLSDSEDLAHFADSIRIVGTIEIKTASKTRRAEELGDRDTFVVYISGIDTYGDVTAQSRSDVNIIAFVNLKTGKMQLISTPRDYYVQCPLHDYAYDKLTNCGLYGIKCSEDTLEHLYGETFTIDYYVRLNFSGFMKIIDELGGIDVYNESSFTSVDGMYFEAGDLHLNGQAALYFARERKAFRAGDIMRAKHQMAVIKAMISKMTSTAMLKNYSKVLDAVADSFQTDMPSETIYSLVNYQLDKGTNWQVESFTLEGEGTRSTDAYSQKGRSTYVMLQDEKMIAEAKRLIEENMK</sequence>
<feature type="transmembrane region" description="Helical" evidence="2">
    <location>
        <begin position="93"/>
        <end position="111"/>
    </location>
</feature>
<dbReference type="Gene3D" id="3.40.630.190">
    <property type="entry name" value="LCP protein"/>
    <property type="match status" value="1"/>
</dbReference>
<dbReference type="Gene3D" id="3.40.190.10">
    <property type="entry name" value="Periplasmic binding protein-like II"/>
    <property type="match status" value="1"/>
</dbReference>
<dbReference type="Proteomes" id="UP000224563">
    <property type="component" value="Unassembled WGS sequence"/>
</dbReference>
<keyword evidence="2" id="KW-0812">Transmembrane</keyword>
<dbReference type="NCBIfam" id="TIGR00350">
    <property type="entry name" value="lytR_cpsA_psr"/>
    <property type="match status" value="1"/>
</dbReference>
<feature type="domain" description="Cell envelope-related transcriptional attenuator" evidence="3">
    <location>
        <begin position="293"/>
        <end position="439"/>
    </location>
</feature>
<evidence type="ECO:0000313" key="5">
    <source>
        <dbReference type="Proteomes" id="UP000224563"/>
    </source>
</evidence>
<accession>A0A2G3DYT8</accession>
<proteinExistence type="inferred from homology"/>
<evidence type="ECO:0000259" key="3">
    <source>
        <dbReference type="Pfam" id="PF03816"/>
    </source>
</evidence>
<organism evidence="4 5">
    <name type="scientific">Agathobacter ruminis</name>
    <dbReference type="NCBI Taxonomy" id="1712665"/>
    <lineage>
        <taxon>Bacteria</taxon>
        <taxon>Bacillati</taxon>
        <taxon>Bacillota</taxon>
        <taxon>Clostridia</taxon>
        <taxon>Lachnospirales</taxon>
        <taxon>Lachnospiraceae</taxon>
        <taxon>Agathobacter</taxon>
    </lineage>
</organism>
<name>A0A2G3DYT8_9FIRM</name>
<keyword evidence="2" id="KW-0472">Membrane</keyword>
<keyword evidence="2" id="KW-1133">Transmembrane helix</keyword>
<evidence type="ECO:0000313" key="4">
    <source>
        <dbReference type="EMBL" id="PHU36202.1"/>
    </source>
</evidence>
<protein>
    <recommendedName>
        <fullName evidence="3">Cell envelope-related transcriptional attenuator domain-containing protein</fullName>
    </recommendedName>
</protein>
<evidence type="ECO:0000256" key="1">
    <source>
        <dbReference type="ARBA" id="ARBA00006068"/>
    </source>
</evidence>
<dbReference type="PANTHER" id="PTHR33392:SF6">
    <property type="entry name" value="POLYISOPRENYL-TEICHOIC ACID--PEPTIDOGLYCAN TEICHOIC ACID TRANSFERASE TAGU"/>
    <property type="match status" value="1"/>
</dbReference>
<dbReference type="AlphaFoldDB" id="A0A2G3DYT8"/>
<keyword evidence="5" id="KW-1185">Reference proteome</keyword>